<organism evidence="1 2">
    <name type="scientific">Adineta steineri</name>
    <dbReference type="NCBI Taxonomy" id="433720"/>
    <lineage>
        <taxon>Eukaryota</taxon>
        <taxon>Metazoa</taxon>
        <taxon>Spiralia</taxon>
        <taxon>Gnathifera</taxon>
        <taxon>Rotifera</taxon>
        <taxon>Eurotatoria</taxon>
        <taxon>Bdelloidea</taxon>
        <taxon>Adinetida</taxon>
        <taxon>Adinetidae</taxon>
        <taxon>Adineta</taxon>
    </lineage>
</organism>
<dbReference type="EMBL" id="CAJOAY010016423">
    <property type="protein sequence ID" value="CAF4300746.1"/>
    <property type="molecule type" value="Genomic_DNA"/>
</dbReference>
<gene>
    <name evidence="1" type="ORF">OKA104_LOCUS46191</name>
</gene>
<reference evidence="1" key="1">
    <citation type="submission" date="2021-02" db="EMBL/GenBank/DDBJ databases">
        <authorList>
            <person name="Nowell W R."/>
        </authorList>
    </citation>
    <scope>NUCLEOTIDE SEQUENCE</scope>
</reference>
<protein>
    <submittedName>
        <fullName evidence="1">Uncharacterized protein</fullName>
    </submittedName>
</protein>
<evidence type="ECO:0000313" key="1">
    <source>
        <dbReference type="EMBL" id="CAF4300746.1"/>
    </source>
</evidence>
<proteinExistence type="predicted"/>
<evidence type="ECO:0000313" key="2">
    <source>
        <dbReference type="Proteomes" id="UP000663881"/>
    </source>
</evidence>
<name>A0A820I2R7_9BILA</name>
<dbReference type="Proteomes" id="UP000663881">
    <property type="component" value="Unassembled WGS sequence"/>
</dbReference>
<feature type="non-terminal residue" evidence="1">
    <location>
        <position position="1"/>
    </location>
</feature>
<dbReference type="AlphaFoldDB" id="A0A820I2R7"/>
<comment type="caution">
    <text evidence="1">The sequence shown here is derived from an EMBL/GenBank/DDBJ whole genome shotgun (WGS) entry which is preliminary data.</text>
</comment>
<sequence>PPPTQLIRVLCRHFGEIFHHIYCDTVRIIILFLYDLDSICFIISIEHKLNS</sequence>
<accession>A0A820I2R7</accession>